<feature type="transmembrane region" description="Helical" evidence="1">
    <location>
        <begin position="22"/>
        <end position="46"/>
    </location>
</feature>
<dbReference type="eggNOG" id="COG0815">
    <property type="taxonomic scope" value="Bacteria"/>
</dbReference>
<dbReference type="KEGG" id="sgn:SGRA_1021"/>
<feature type="transmembrane region" description="Helical" evidence="1">
    <location>
        <begin position="152"/>
        <end position="177"/>
    </location>
</feature>
<accession>H6L3A9</accession>
<dbReference type="EMBL" id="CP002831">
    <property type="protein sequence ID" value="AFC23756.1"/>
    <property type="molecule type" value="Genomic_DNA"/>
</dbReference>
<protein>
    <submittedName>
        <fullName evidence="2">Apolipoprotein N-acyltransferase</fullName>
    </submittedName>
</protein>
<evidence type="ECO:0000313" key="2">
    <source>
        <dbReference type="EMBL" id="AFC23756.1"/>
    </source>
</evidence>
<dbReference type="STRING" id="984262.SGRA_1021"/>
<dbReference type="RefSeq" id="WP_015691405.1">
    <property type="nucleotide sequence ID" value="NC_016940.1"/>
</dbReference>
<feature type="transmembrane region" description="Helical" evidence="1">
    <location>
        <begin position="85"/>
        <end position="106"/>
    </location>
</feature>
<feature type="transmembrane region" description="Helical" evidence="1">
    <location>
        <begin position="53"/>
        <end position="73"/>
    </location>
</feature>
<dbReference type="HOGENOM" id="CLU_643871_0_0_10"/>
<organism evidence="2 3">
    <name type="scientific">Saprospira grandis (strain Lewin)</name>
    <dbReference type="NCBI Taxonomy" id="984262"/>
    <lineage>
        <taxon>Bacteria</taxon>
        <taxon>Pseudomonadati</taxon>
        <taxon>Bacteroidota</taxon>
        <taxon>Saprospiria</taxon>
        <taxon>Saprospirales</taxon>
        <taxon>Saprospiraceae</taxon>
        <taxon>Saprospira</taxon>
    </lineage>
</organism>
<feature type="transmembrane region" description="Helical" evidence="1">
    <location>
        <begin position="189"/>
        <end position="210"/>
    </location>
</feature>
<proteinExistence type="predicted"/>
<keyword evidence="1" id="KW-0472">Membrane</keyword>
<name>H6L3A9_SAPGL</name>
<dbReference type="OrthoDB" id="9804277at2"/>
<reference evidence="2 3" key="1">
    <citation type="journal article" date="2012" name="Stand. Genomic Sci.">
        <title>Complete genome sequencing and analysis of Saprospira grandis str. Lewin, a predatory marine bacterium.</title>
        <authorList>
            <person name="Saw J.H."/>
            <person name="Yuryev A."/>
            <person name="Kanbe M."/>
            <person name="Hou S."/>
            <person name="Young A.G."/>
            <person name="Aizawa S."/>
            <person name="Alam M."/>
        </authorList>
    </citation>
    <scope>NUCLEOTIDE SEQUENCE [LARGE SCALE GENOMIC DNA]</scope>
    <source>
        <strain evidence="2 3">Lewin</strain>
    </source>
</reference>
<dbReference type="Proteomes" id="UP000007519">
    <property type="component" value="Chromosome"/>
</dbReference>
<dbReference type="AlphaFoldDB" id="H6L3A9"/>
<evidence type="ECO:0000313" key="3">
    <source>
        <dbReference type="Proteomes" id="UP000007519"/>
    </source>
</evidence>
<keyword evidence="1" id="KW-1133">Transmembrane helix</keyword>
<sequence length="426" mass="47496">METQQAKAPLIWALAASLGSGLLLAFSLSTYSIVLTAFFAFIPLLWLSRRQSFWPFVGFSILSNLLAYGLLAPQAIETVSLPMGLFSWAFVSLLFSIPWAMLWLIHHRHNAKLGYWAFVSSYLALEWMQGQFSGHWAGWQLGSLPLLFGNSWQALTLVGTGGASLWILSLNIQWFRFLFPAQAKSRKGAIWAGIPLVLLPFILSLLMGAVQKGDSGSFVYQSSYKSQKGRLLLGQAPKEEIPENALYAQEKPLNDWAYLAGQDSLGSLRFWQKGERQPLSSQAFSVRTILGVEQRFFQFIDWQGSRLLLLNAHSLKRTAPIREGLQKGAQTVIAFSPDSSLSPILYRSARARAQESGSDIILVQKKKAHHFSANGDYQALEDGQTCSPKIWSPTFFAQYGDLPGRLSIFLAAWLALASIVKPFRKK</sequence>
<gene>
    <name evidence="2" type="ordered locus">SGRA_1021</name>
</gene>
<keyword evidence="3" id="KW-1185">Reference proteome</keyword>
<evidence type="ECO:0000256" key="1">
    <source>
        <dbReference type="SAM" id="Phobius"/>
    </source>
</evidence>
<keyword evidence="1" id="KW-0812">Transmembrane</keyword>